<evidence type="ECO:0000256" key="1">
    <source>
        <dbReference type="SAM" id="SignalP"/>
    </source>
</evidence>
<dbReference type="InterPro" id="IPR011050">
    <property type="entry name" value="Pectin_lyase_fold/virulence"/>
</dbReference>
<dbReference type="InterPro" id="IPR012334">
    <property type="entry name" value="Pectin_lyas_fold"/>
</dbReference>
<name>U2HB23_9SPHI</name>
<evidence type="ECO:0000313" key="2">
    <source>
        <dbReference type="EMBL" id="ERJ58946.1"/>
    </source>
</evidence>
<dbReference type="Pfam" id="PF14592">
    <property type="entry name" value="Chondroitinas_B"/>
    <property type="match status" value="1"/>
</dbReference>
<dbReference type="eggNOG" id="COG3420">
    <property type="taxonomic scope" value="Bacteria"/>
</dbReference>
<dbReference type="RefSeq" id="WP_021070439.1">
    <property type="nucleotide sequence ID" value="NZ_ATDL01000015.1"/>
</dbReference>
<dbReference type="EMBL" id="ATDL01000015">
    <property type="protein sequence ID" value="ERJ58946.1"/>
    <property type="molecule type" value="Genomic_DNA"/>
</dbReference>
<reference evidence="2 3" key="1">
    <citation type="journal article" date="2013" name="Genome Announc.">
        <title>The Draft Genome Sequence of Sphingomonas paucimobilis Strain HER1398 (Proteobacteria), Host to the Giant PAU Phage, Indicates That It Is a Member of the Genus Sphingobacterium (Bacteroidetes).</title>
        <authorList>
            <person name="White R.A.III."/>
            <person name="Suttle C.A."/>
        </authorList>
    </citation>
    <scope>NUCLEOTIDE SEQUENCE [LARGE SCALE GENOMIC DNA]</scope>
    <source>
        <strain evidence="2 3">HER1398</strain>
    </source>
</reference>
<organism evidence="2 3">
    <name type="scientific">Sphingobacterium paucimobilis HER1398</name>
    <dbReference type="NCBI Taxonomy" id="1346330"/>
    <lineage>
        <taxon>Bacteria</taxon>
        <taxon>Pseudomonadati</taxon>
        <taxon>Bacteroidota</taxon>
        <taxon>Sphingobacteriia</taxon>
        <taxon>Sphingobacteriales</taxon>
        <taxon>Sphingobacteriaceae</taxon>
        <taxon>Sphingobacterium</taxon>
    </lineage>
</organism>
<gene>
    <name evidence="2" type="ORF">M472_09195</name>
</gene>
<accession>U2HB23</accession>
<dbReference type="Gene3D" id="2.160.20.10">
    <property type="entry name" value="Single-stranded right-handed beta-helix, Pectin lyase-like"/>
    <property type="match status" value="1"/>
</dbReference>
<comment type="caution">
    <text evidence="2">The sequence shown here is derived from an EMBL/GenBank/DDBJ whole genome shotgun (WGS) entry which is preliminary data.</text>
</comment>
<sequence>MKYLLTSLLISFFTCSILAKEYHIHSAEELTALSLHAGDRVVMIGKKWTDQKIIFKGEGTESSPILLTAAHPGQLSLGGSSNLIIDGKWLIVDGLSFHGGYTLKEHVISFTERSENCRLTNTAIVDYDNPDKSMRNSWIVLYGFQNRVDHCFIAGKTHLGTTIGIYVSDKPNYHRIDHNYFAGRPPLGRNGGEIIRMGTDQWSMHDSFTTVEDNVFVHCDGEIEIISNKSTNNTIRNNLFYESKGMLTLRHGNKANVYGNYFIGNQKPGTGGIRIIGEEHRIHNNYFQGLTGTGLNATITFMNAWENPPLHGYWQVKNTEVRHNTIIDCTEPIVVGSGKNEQTFLPPIHNIIANNMIIAKTAQVITWLETRAKNPDNIRFEKNIVSLPPHIAADSYPPGVHVQDPLLRLNNWGLLQHSKKTPKDIGNTPLSSTQEALFKTDGIGPSWKRPGIKLTVQ</sequence>
<proteinExistence type="predicted"/>
<dbReference type="Proteomes" id="UP000016584">
    <property type="component" value="Unassembled WGS sequence"/>
</dbReference>
<evidence type="ECO:0008006" key="4">
    <source>
        <dbReference type="Google" id="ProtNLM"/>
    </source>
</evidence>
<dbReference type="OrthoDB" id="6475864at2"/>
<dbReference type="SUPFAM" id="SSF51126">
    <property type="entry name" value="Pectin lyase-like"/>
    <property type="match status" value="1"/>
</dbReference>
<keyword evidence="3" id="KW-1185">Reference proteome</keyword>
<protein>
    <recommendedName>
        <fullName evidence="4">Poly(Beta-D-mannuronate) lyase</fullName>
    </recommendedName>
</protein>
<dbReference type="CDD" id="cd14251">
    <property type="entry name" value="PL-6"/>
    <property type="match status" value="1"/>
</dbReference>
<keyword evidence="1" id="KW-0732">Signal</keyword>
<dbReference type="AlphaFoldDB" id="U2HB23"/>
<evidence type="ECO:0000313" key="3">
    <source>
        <dbReference type="Proteomes" id="UP000016584"/>
    </source>
</evidence>
<dbReference type="STRING" id="1346330.M472_09195"/>
<feature type="signal peptide" evidence="1">
    <location>
        <begin position="1"/>
        <end position="19"/>
    </location>
</feature>
<feature type="chain" id="PRO_5004627779" description="Poly(Beta-D-mannuronate) lyase" evidence="1">
    <location>
        <begin position="20"/>
        <end position="457"/>
    </location>
</feature>
<dbReference type="PATRIC" id="fig|1346330.5.peg.2279"/>
<dbReference type="InterPro" id="IPR039513">
    <property type="entry name" value="PL-6"/>
</dbReference>